<evidence type="ECO:0000313" key="3">
    <source>
        <dbReference type="Proteomes" id="UP000186102"/>
    </source>
</evidence>
<feature type="coiled-coil region" evidence="1">
    <location>
        <begin position="3"/>
        <end position="44"/>
    </location>
</feature>
<keyword evidence="1" id="KW-0175">Coiled coil</keyword>
<name>A0A1Q8QJM5_9FIRM</name>
<comment type="caution">
    <text evidence="2">The sequence shown here is derived from an EMBL/GenBank/DDBJ whole genome shotgun (WGS) entry which is preliminary data.</text>
</comment>
<organism evidence="2 3">
    <name type="scientific">Desulfosporosinus metallidurans</name>
    <dbReference type="NCBI Taxonomy" id="1888891"/>
    <lineage>
        <taxon>Bacteria</taxon>
        <taxon>Bacillati</taxon>
        <taxon>Bacillota</taxon>
        <taxon>Clostridia</taxon>
        <taxon>Eubacteriales</taxon>
        <taxon>Desulfitobacteriaceae</taxon>
        <taxon>Desulfosporosinus</taxon>
    </lineage>
</organism>
<dbReference type="AlphaFoldDB" id="A0A1Q8QJM5"/>
<accession>A0A1Q8QJM5</accession>
<protein>
    <submittedName>
        <fullName evidence="2">Uncharacterized protein</fullName>
    </submittedName>
</protein>
<dbReference type="EMBL" id="MLBF01000056">
    <property type="protein sequence ID" value="OLN27512.1"/>
    <property type="molecule type" value="Genomic_DNA"/>
</dbReference>
<dbReference type="Proteomes" id="UP000186102">
    <property type="component" value="Unassembled WGS sequence"/>
</dbReference>
<dbReference type="STRING" id="1888891.DSOL_4484"/>
<gene>
    <name evidence="2" type="ORF">DSOL_4484</name>
</gene>
<evidence type="ECO:0000256" key="1">
    <source>
        <dbReference type="SAM" id="Coils"/>
    </source>
</evidence>
<keyword evidence="3" id="KW-1185">Reference proteome</keyword>
<sequence length="51" mass="6154">MKIWELEGANKDFENKIKTLTNNENNMKKRVTNLEDDLDTLRSDFDDYSHY</sequence>
<reference evidence="2 3" key="1">
    <citation type="submission" date="2016-09" db="EMBL/GenBank/DDBJ databases">
        <title>Complete genome of Desulfosporosinus sp. OL.</title>
        <authorList>
            <person name="Mardanov A."/>
            <person name="Beletsky A."/>
            <person name="Panova A."/>
            <person name="Karnachuk O."/>
            <person name="Ravin N."/>
        </authorList>
    </citation>
    <scope>NUCLEOTIDE SEQUENCE [LARGE SCALE GENOMIC DNA]</scope>
    <source>
        <strain evidence="2 3">OL</strain>
    </source>
</reference>
<dbReference type="Gene3D" id="1.20.5.340">
    <property type="match status" value="1"/>
</dbReference>
<evidence type="ECO:0000313" key="2">
    <source>
        <dbReference type="EMBL" id="OLN27512.1"/>
    </source>
</evidence>
<proteinExistence type="predicted"/>